<evidence type="ECO:0000313" key="10">
    <source>
        <dbReference type="EMBL" id="EFJ11464.1"/>
    </source>
</evidence>
<dbReference type="EMBL" id="GL377646">
    <property type="protein sequence ID" value="EFJ11464.1"/>
    <property type="molecule type" value="Genomic_DNA"/>
</dbReference>
<organism evidence="11">
    <name type="scientific">Selaginella moellendorffii</name>
    <name type="common">Spikemoss</name>
    <dbReference type="NCBI Taxonomy" id="88036"/>
    <lineage>
        <taxon>Eukaryota</taxon>
        <taxon>Viridiplantae</taxon>
        <taxon>Streptophyta</taxon>
        <taxon>Embryophyta</taxon>
        <taxon>Tracheophyta</taxon>
        <taxon>Lycopodiopsida</taxon>
        <taxon>Selaginellales</taxon>
        <taxon>Selaginellaceae</taxon>
        <taxon>Selaginella</taxon>
    </lineage>
</organism>
<feature type="non-terminal residue" evidence="10">
    <location>
        <position position="1"/>
    </location>
</feature>
<dbReference type="Pfam" id="PF04506">
    <property type="entry name" value="Rft-1"/>
    <property type="match status" value="1"/>
</dbReference>
<name>D8SVM7_SELML</name>
<dbReference type="Gramene" id="EFJ11464">
    <property type="protein sequence ID" value="EFJ11464"/>
    <property type="gene ID" value="SELMODRAFT_125957"/>
</dbReference>
<keyword evidence="4 9" id="KW-0812">Transmembrane</keyword>
<keyword evidence="11" id="KW-1185">Reference proteome</keyword>
<feature type="transmembrane region" description="Helical" evidence="9">
    <location>
        <begin position="142"/>
        <end position="165"/>
    </location>
</feature>
<dbReference type="PANTHER" id="PTHR13117:SF5">
    <property type="entry name" value="PROTEIN RFT1 HOMOLOG"/>
    <property type="match status" value="1"/>
</dbReference>
<feature type="transmembrane region" description="Helical" evidence="9">
    <location>
        <begin position="342"/>
        <end position="361"/>
    </location>
</feature>
<dbReference type="GO" id="GO:0005789">
    <property type="term" value="C:endoplasmic reticulum membrane"/>
    <property type="evidence" value="ECO:0000318"/>
    <property type="project" value="GO_Central"/>
</dbReference>
<evidence type="ECO:0000256" key="9">
    <source>
        <dbReference type="RuleBase" id="RU365067"/>
    </source>
</evidence>
<evidence type="ECO:0000256" key="5">
    <source>
        <dbReference type="ARBA" id="ARBA00022824"/>
    </source>
</evidence>
<evidence type="ECO:0000256" key="6">
    <source>
        <dbReference type="ARBA" id="ARBA00022989"/>
    </source>
</evidence>
<comment type="pathway">
    <text evidence="2">Protein modification; protein glycosylation.</text>
</comment>
<proteinExistence type="inferred from homology"/>
<evidence type="ECO:0000256" key="1">
    <source>
        <dbReference type="ARBA" id="ARBA00004477"/>
    </source>
</evidence>
<dbReference type="eggNOG" id="KOG2864">
    <property type="taxonomic scope" value="Eukaryota"/>
</dbReference>
<reference evidence="10 11" key="1">
    <citation type="journal article" date="2011" name="Science">
        <title>The Selaginella genome identifies genetic changes associated with the evolution of vascular plants.</title>
        <authorList>
            <person name="Banks J.A."/>
            <person name="Nishiyama T."/>
            <person name="Hasebe M."/>
            <person name="Bowman J.L."/>
            <person name="Gribskov M."/>
            <person name="dePamphilis C."/>
            <person name="Albert V.A."/>
            <person name="Aono N."/>
            <person name="Aoyama T."/>
            <person name="Ambrose B.A."/>
            <person name="Ashton N.W."/>
            <person name="Axtell M.J."/>
            <person name="Barker E."/>
            <person name="Barker M.S."/>
            <person name="Bennetzen J.L."/>
            <person name="Bonawitz N.D."/>
            <person name="Chapple C."/>
            <person name="Cheng C."/>
            <person name="Correa L.G."/>
            <person name="Dacre M."/>
            <person name="DeBarry J."/>
            <person name="Dreyer I."/>
            <person name="Elias M."/>
            <person name="Engstrom E.M."/>
            <person name="Estelle M."/>
            <person name="Feng L."/>
            <person name="Finet C."/>
            <person name="Floyd S.K."/>
            <person name="Frommer W.B."/>
            <person name="Fujita T."/>
            <person name="Gramzow L."/>
            <person name="Gutensohn M."/>
            <person name="Harholt J."/>
            <person name="Hattori M."/>
            <person name="Heyl A."/>
            <person name="Hirai T."/>
            <person name="Hiwatashi Y."/>
            <person name="Ishikawa M."/>
            <person name="Iwata M."/>
            <person name="Karol K.G."/>
            <person name="Koehler B."/>
            <person name="Kolukisaoglu U."/>
            <person name="Kubo M."/>
            <person name="Kurata T."/>
            <person name="Lalonde S."/>
            <person name="Li K."/>
            <person name="Li Y."/>
            <person name="Litt A."/>
            <person name="Lyons E."/>
            <person name="Manning G."/>
            <person name="Maruyama T."/>
            <person name="Michael T.P."/>
            <person name="Mikami K."/>
            <person name="Miyazaki S."/>
            <person name="Morinaga S."/>
            <person name="Murata T."/>
            <person name="Mueller-Roeber B."/>
            <person name="Nelson D.R."/>
            <person name="Obara M."/>
            <person name="Oguri Y."/>
            <person name="Olmstead R.G."/>
            <person name="Onodera N."/>
            <person name="Petersen B.L."/>
            <person name="Pils B."/>
            <person name="Prigge M."/>
            <person name="Rensing S.A."/>
            <person name="Riano-Pachon D.M."/>
            <person name="Roberts A.W."/>
            <person name="Sato Y."/>
            <person name="Scheller H.V."/>
            <person name="Schulz B."/>
            <person name="Schulz C."/>
            <person name="Shakirov E.V."/>
            <person name="Shibagaki N."/>
            <person name="Shinohara N."/>
            <person name="Shippen D.E."/>
            <person name="Soerensen I."/>
            <person name="Sotooka R."/>
            <person name="Sugimoto N."/>
            <person name="Sugita M."/>
            <person name="Sumikawa N."/>
            <person name="Tanurdzic M."/>
            <person name="Theissen G."/>
            <person name="Ulvskov P."/>
            <person name="Wakazuki S."/>
            <person name="Weng J.K."/>
            <person name="Willats W.W."/>
            <person name="Wipf D."/>
            <person name="Wolf P.G."/>
            <person name="Yang L."/>
            <person name="Zimmer A.D."/>
            <person name="Zhu Q."/>
            <person name="Mitros T."/>
            <person name="Hellsten U."/>
            <person name="Loque D."/>
            <person name="Otillar R."/>
            <person name="Salamov A."/>
            <person name="Schmutz J."/>
            <person name="Shapiro H."/>
            <person name="Lindquist E."/>
            <person name="Lucas S."/>
            <person name="Rokhsar D."/>
            <person name="Grigoriev I.V."/>
        </authorList>
    </citation>
    <scope>NUCLEOTIDE SEQUENCE [LARGE SCALE GENOMIC DNA]</scope>
</reference>
<evidence type="ECO:0000256" key="3">
    <source>
        <dbReference type="ARBA" id="ARBA00010288"/>
    </source>
</evidence>
<dbReference type="OMA" id="QANCINI"/>
<comment type="subcellular location">
    <subcellularLocation>
        <location evidence="1 9">Endoplasmic reticulum membrane</location>
        <topology evidence="1 9">Multi-pass membrane protein</topology>
    </subcellularLocation>
</comment>
<dbReference type="GO" id="GO:0006488">
    <property type="term" value="P:dolichol-linked oligosaccharide biosynthetic process"/>
    <property type="evidence" value="ECO:0007669"/>
    <property type="project" value="InterPro"/>
</dbReference>
<dbReference type="InParanoid" id="D8SVM7"/>
<dbReference type="FunCoup" id="D8SVM7">
    <property type="interactions" value="4680"/>
</dbReference>
<dbReference type="PANTHER" id="PTHR13117">
    <property type="entry name" value="ENDOPLASMIC RETICULUM MULTISPAN TRANSMEMBRANE PROTEIN-RELATED"/>
    <property type="match status" value="1"/>
</dbReference>
<protein>
    <recommendedName>
        <fullName evidence="9">Protein RFT1 homolog</fullName>
    </recommendedName>
</protein>
<feature type="transmembrane region" description="Helical" evidence="9">
    <location>
        <begin position="308"/>
        <end position="330"/>
    </location>
</feature>
<evidence type="ECO:0000256" key="4">
    <source>
        <dbReference type="ARBA" id="ARBA00022692"/>
    </source>
</evidence>
<dbReference type="AlphaFoldDB" id="D8SVM7"/>
<dbReference type="HOGENOM" id="CLU_023360_4_0_1"/>
<accession>D8SVM7</accession>
<feature type="transmembrane region" description="Helical" evidence="9">
    <location>
        <begin position="82"/>
        <end position="103"/>
    </location>
</feature>
<dbReference type="InterPro" id="IPR007594">
    <property type="entry name" value="RFT1"/>
</dbReference>
<keyword evidence="5" id="KW-0256">Endoplasmic reticulum</keyword>
<comment type="function">
    <text evidence="8 9">Intramembrane glycolipid transporter that operates in the biosynthetic pathway of dolichol-linked oligosaccharides, the glycan precursors employed in protein asparagine (N)-glycosylation. The sequential addition of sugars to dolichol pyrophosphate produces dolichol-linked oligosaccharides containing fourteen sugars, including two GlcNAcs, nine mannoses and three glucoses. Once assembled, the oligosaccharide is transferred from the lipid to nascent proteins by oligosaccharyltransferases. The assembly of dolichol-linked oligosaccharides begins on the cytosolic side of the endoplasmic reticulum membrane and finishes in its lumen. RFT1 could mediate the translocation of the cytosolically oriented intermediate DolPP-GlcNAc2Man5, produced by ALG11, into the ER lumen where dolichol-linked oligosaccharides assembly continues. However, the intramembrane lipid transporter activity could not be confirmed in vitro.</text>
</comment>
<dbReference type="KEGG" id="smo:SELMODRAFT_125957"/>
<evidence type="ECO:0000256" key="8">
    <source>
        <dbReference type="ARBA" id="ARBA00045912"/>
    </source>
</evidence>
<comment type="caution">
    <text evidence="9">Lacks conserved residue(s) required for the propagation of feature annotation.</text>
</comment>
<feature type="transmembrane region" description="Helical" evidence="9">
    <location>
        <begin position="367"/>
        <end position="388"/>
    </location>
</feature>
<evidence type="ECO:0000313" key="11">
    <source>
        <dbReference type="Proteomes" id="UP000001514"/>
    </source>
</evidence>
<feature type="transmembrane region" description="Helical" evidence="9">
    <location>
        <begin position="45"/>
        <end position="70"/>
    </location>
</feature>
<feature type="transmembrane region" description="Helical" evidence="9">
    <location>
        <begin position="267"/>
        <end position="288"/>
    </location>
</feature>
<evidence type="ECO:0000256" key="2">
    <source>
        <dbReference type="ARBA" id="ARBA00004922"/>
    </source>
</evidence>
<sequence length="443" mass="49492">YSLQFQLLITTILFLSREGFRRGCLRSNNEGENDKDGGTAEFAKVASVAWLTVPAGIATSIASCAIVVLWKRVEVSRAYERAVIIYGCAAVFEILSEPFYIIAQNLCLVRLRVVIETSASLVRCFTSYGLLVRGIGKEGGLVFAYGQVAYGLCLFLGYWGYFLVFHQSTKRLLNRRVLCHPDKKLLSMCGLFTLQSIQKLVLQEGEKFVLVFFETTYNQGVYGLVENLGNLVVRTLLQPLEESVFTMFSKAFQEKSTKQQQNLENSFVLATKLVSILGLTFAAFGPSYSYVLLKLLYGERWSDGEAPIALGVYSIYVMVLAVNGVTEAFLHAVLTKEQLVSANSWLLMFSVIHIGVSLVSVRMWGCIGLILASAFNMILRIVYSTVHIQRLLKVEKSRESFSGVSSFCQTLKIVTTFGREHCGGHCPQDKSSSHWLEELLWLV</sequence>
<keyword evidence="6 9" id="KW-1133">Transmembrane helix</keyword>
<dbReference type="Proteomes" id="UP000001514">
    <property type="component" value="Unassembled WGS sequence"/>
</dbReference>
<evidence type="ECO:0000256" key="7">
    <source>
        <dbReference type="ARBA" id="ARBA00023136"/>
    </source>
</evidence>
<dbReference type="STRING" id="88036.D8SVM7"/>
<comment type="similarity">
    <text evidence="3 9">Belongs to the RFT1 family.</text>
</comment>
<keyword evidence="7 9" id="KW-0472">Membrane</keyword>
<dbReference type="GO" id="GO:0034203">
    <property type="term" value="P:glycolipid translocation"/>
    <property type="evidence" value="ECO:0000318"/>
    <property type="project" value="GO_Central"/>
</dbReference>
<gene>
    <name evidence="10" type="ORF">SELMODRAFT_125957</name>
</gene>